<dbReference type="STRING" id="1076937.SAMN04488120_10879"/>
<dbReference type="Proteomes" id="UP000199771">
    <property type="component" value="Unassembled WGS sequence"/>
</dbReference>
<dbReference type="EMBL" id="FOOC01000008">
    <property type="protein sequence ID" value="SFF55273.1"/>
    <property type="molecule type" value="Genomic_DNA"/>
</dbReference>
<evidence type="ECO:0000313" key="3">
    <source>
        <dbReference type="Proteomes" id="UP000199771"/>
    </source>
</evidence>
<accession>A0A1I2JMZ1</accession>
<evidence type="ECO:0000256" key="1">
    <source>
        <dbReference type="SAM" id="Phobius"/>
    </source>
</evidence>
<name>A0A1I2JMZ1_9GAMM</name>
<dbReference type="RefSeq" id="WP_091534105.1">
    <property type="nucleotide sequence ID" value="NZ_FOOC01000008.1"/>
</dbReference>
<dbReference type="AlphaFoldDB" id="A0A1I2JMZ1"/>
<evidence type="ECO:0008006" key="4">
    <source>
        <dbReference type="Google" id="ProtNLM"/>
    </source>
</evidence>
<keyword evidence="3" id="KW-1185">Reference proteome</keyword>
<keyword evidence="1" id="KW-0472">Membrane</keyword>
<proteinExistence type="predicted"/>
<keyword evidence="1" id="KW-0812">Transmembrane</keyword>
<protein>
    <recommendedName>
        <fullName evidence="4">DUF4845 domain-containing protein</fullName>
    </recommendedName>
</protein>
<gene>
    <name evidence="2" type="ORF">SAMN04488120_10879</name>
</gene>
<dbReference type="InterPro" id="IPR032314">
    <property type="entry name" value="DUF4845"/>
</dbReference>
<keyword evidence="1" id="KW-1133">Transmembrane helix</keyword>
<organism evidence="2 3">
    <name type="scientific">Fontimonas thermophila</name>
    <dbReference type="NCBI Taxonomy" id="1076937"/>
    <lineage>
        <taxon>Bacteria</taxon>
        <taxon>Pseudomonadati</taxon>
        <taxon>Pseudomonadota</taxon>
        <taxon>Gammaproteobacteria</taxon>
        <taxon>Nevskiales</taxon>
        <taxon>Nevskiaceae</taxon>
        <taxon>Fontimonas</taxon>
    </lineage>
</organism>
<reference evidence="2 3" key="1">
    <citation type="submission" date="2016-10" db="EMBL/GenBank/DDBJ databases">
        <authorList>
            <person name="de Groot N.N."/>
        </authorList>
    </citation>
    <scope>NUCLEOTIDE SEQUENCE [LARGE SCALE GENOMIC DNA]</scope>
    <source>
        <strain evidence="2 3">DSM 23609</strain>
    </source>
</reference>
<sequence>MHTRNRQRGLGWFGLLFVLAVVAFVAIVVVKCLPIYLNQMKIASSINKVAADPGNGQAEIGELRKDLQRYWDIEDIKYLEPRDVKIKRTQSGRFLSYEYEAREHLFYNISIVISFAGDVPLANLSTQ</sequence>
<feature type="transmembrane region" description="Helical" evidence="1">
    <location>
        <begin position="12"/>
        <end position="37"/>
    </location>
</feature>
<dbReference type="Pfam" id="PF16137">
    <property type="entry name" value="DUF4845"/>
    <property type="match status" value="1"/>
</dbReference>
<dbReference type="OrthoDB" id="6078083at2"/>
<evidence type="ECO:0000313" key="2">
    <source>
        <dbReference type="EMBL" id="SFF55273.1"/>
    </source>
</evidence>